<dbReference type="Proteomes" id="UP001139353">
    <property type="component" value="Unassembled WGS sequence"/>
</dbReference>
<feature type="domain" description="Carboxymuconolactone decarboxylase-like" evidence="1">
    <location>
        <begin position="42"/>
        <end position="120"/>
    </location>
</feature>
<accession>A0A9X1YEL8</accession>
<keyword evidence="2" id="KW-0560">Oxidoreductase</keyword>
<comment type="caution">
    <text evidence="2">The sequence shown here is derived from an EMBL/GenBank/DDBJ whole genome shotgun (WGS) entry which is preliminary data.</text>
</comment>
<reference evidence="2" key="1">
    <citation type="submission" date="2021-11" db="EMBL/GenBank/DDBJ databases">
        <title>BS-T2-15 a new species belonging to the Comamonadaceae family isolated from the soil of a French oak forest.</title>
        <authorList>
            <person name="Mieszkin S."/>
            <person name="Alain K."/>
        </authorList>
    </citation>
    <scope>NUCLEOTIDE SEQUENCE</scope>
    <source>
        <strain evidence="2">BS-T2-15</strain>
    </source>
</reference>
<dbReference type="NCBIfam" id="TIGR00778">
    <property type="entry name" value="ahpD_dom"/>
    <property type="match status" value="1"/>
</dbReference>
<keyword evidence="3" id="KW-1185">Reference proteome</keyword>
<evidence type="ECO:0000313" key="3">
    <source>
        <dbReference type="Proteomes" id="UP001139353"/>
    </source>
</evidence>
<dbReference type="GO" id="GO:0051920">
    <property type="term" value="F:peroxiredoxin activity"/>
    <property type="evidence" value="ECO:0007669"/>
    <property type="project" value="InterPro"/>
</dbReference>
<dbReference type="InterPro" id="IPR003779">
    <property type="entry name" value="CMD-like"/>
</dbReference>
<name>A0A9X1YEL8_9BURK</name>
<sequence>MSRIPTPPSIATAPAASQPLLEAVNKQLGSVPNLFRLAATSPAALEGYLGMMGALAKGALPAATRERIALAVAEVNGCSYCLAAHAYLGKNLAKLDDAEIAANRAGTSNDAKADAAVRFAVLVARARGHVGEAALQAVRAAGYSDAQVVEIVQHVALNTWTNYLNEVAATDIDFPVVAPLETA</sequence>
<dbReference type="Gene3D" id="1.20.1290.10">
    <property type="entry name" value="AhpD-like"/>
    <property type="match status" value="1"/>
</dbReference>
<gene>
    <name evidence="2" type="ORF">LPC04_05125</name>
</gene>
<dbReference type="InterPro" id="IPR004675">
    <property type="entry name" value="AhpD_core"/>
</dbReference>
<dbReference type="PANTHER" id="PTHR35446">
    <property type="entry name" value="SI:CH211-175M2.5"/>
    <property type="match status" value="1"/>
</dbReference>
<dbReference type="NCBIfam" id="TIGR01926">
    <property type="entry name" value="peroxid_rel"/>
    <property type="match status" value="1"/>
</dbReference>
<proteinExistence type="predicted"/>
<dbReference type="SUPFAM" id="SSF69118">
    <property type="entry name" value="AhpD-like"/>
    <property type="match status" value="1"/>
</dbReference>
<dbReference type="PANTHER" id="PTHR35446:SF3">
    <property type="entry name" value="CMD DOMAIN-CONTAINING PROTEIN"/>
    <property type="match status" value="1"/>
</dbReference>
<dbReference type="AlphaFoldDB" id="A0A9X1YEL8"/>
<organism evidence="2 3">
    <name type="scientific">Scleromatobacter humisilvae</name>
    <dbReference type="NCBI Taxonomy" id="2897159"/>
    <lineage>
        <taxon>Bacteria</taxon>
        <taxon>Pseudomonadati</taxon>
        <taxon>Pseudomonadota</taxon>
        <taxon>Betaproteobacteria</taxon>
        <taxon>Burkholderiales</taxon>
        <taxon>Sphaerotilaceae</taxon>
        <taxon>Scleromatobacter</taxon>
    </lineage>
</organism>
<protein>
    <submittedName>
        <fullName evidence="2">Peroxidase-related enzyme</fullName>
    </submittedName>
</protein>
<dbReference type="EMBL" id="JAJLJH010000001">
    <property type="protein sequence ID" value="MCK9685089.1"/>
    <property type="molecule type" value="Genomic_DNA"/>
</dbReference>
<evidence type="ECO:0000313" key="2">
    <source>
        <dbReference type="EMBL" id="MCK9685089.1"/>
    </source>
</evidence>
<evidence type="ECO:0000259" key="1">
    <source>
        <dbReference type="Pfam" id="PF02627"/>
    </source>
</evidence>
<dbReference type="InterPro" id="IPR010195">
    <property type="entry name" value="Uncharacterised_peroxidase-rel"/>
</dbReference>
<dbReference type="InterPro" id="IPR029032">
    <property type="entry name" value="AhpD-like"/>
</dbReference>
<keyword evidence="2" id="KW-0575">Peroxidase</keyword>
<dbReference type="RefSeq" id="WP_275681102.1">
    <property type="nucleotide sequence ID" value="NZ_JAJLJH010000001.1"/>
</dbReference>
<dbReference type="Pfam" id="PF02627">
    <property type="entry name" value="CMD"/>
    <property type="match status" value="1"/>
</dbReference>